<organism evidence="1">
    <name type="scientific">marine sediment metagenome</name>
    <dbReference type="NCBI Taxonomy" id="412755"/>
    <lineage>
        <taxon>unclassified sequences</taxon>
        <taxon>metagenomes</taxon>
        <taxon>ecological metagenomes</taxon>
    </lineage>
</organism>
<dbReference type="EMBL" id="LAZR01008122">
    <property type="protein sequence ID" value="KKM80821.1"/>
    <property type="molecule type" value="Genomic_DNA"/>
</dbReference>
<reference evidence="1" key="1">
    <citation type="journal article" date="2015" name="Nature">
        <title>Complex archaea that bridge the gap between prokaryotes and eukaryotes.</title>
        <authorList>
            <person name="Spang A."/>
            <person name="Saw J.H."/>
            <person name="Jorgensen S.L."/>
            <person name="Zaremba-Niedzwiedzka K."/>
            <person name="Martijn J."/>
            <person name="Lind A.E."/>
            <person name="van Eijk R."/>
            <person name="Schleper C."/>
            <person name="Guy L."/>
            <person name="Ettema T.J."/>
        </authorList>
    </citation>
    <scope>NUCLEOTIDE SEQUENCE</scope>
</reference>
<protein>
    <submittedName>
        <fullName evidence="1">Uncharacterized protein</fullName>
    </submittedName>
</protein>
<proteinExistence type="predicted"/>
<comment type="caution">
    <text evidence="1">The sequence shown here is derived from an EMBL/GenBank/DDBJ whole genome shotgun (WGS) entry which is preliminary data.</text>
</comment>
<dbReference type="AlphaFoldDB" id="A0A0F9L192"/>
<gene>
    <name evidence="1" type="ORF">LCGC14_1335970</name>
</gene>
<name>A0A0F9L192_9ZZZZ</name>
<accession>A0A0F9L192</accession>
<evidence type="ECO:0000313" key="1">
    <source>
        <dbReference type="EMBL" id="KKM80821.1"/>
    </source>
</evidence>
<sequence length="50" mass="5928">MPEKFDRIVKAIKESLRKSHPKWDSDKINTVAFATATVRWKEKFGNIPRR</sequence>